<keyword evidence="3" id="KW-1185">Reference proteome</keyword>
<feature type="domain" description="Ketopantoate reductase C-terminal" evidence="1">
    <location>
        <begin position="1"/>
        <end position="43"/>
    </location>
</feature>
<sequence>MHRDLEKGLPIEVESLQGNVLEQANKHEIQVPVIRAIYSLLHPYIK</sequence>
<dbReference type="InterPro" id="IPR013752">
    <property type="entry name" value="KPA_reductase"/>
</dbReference>
<dbReference type="AlphaFoldDB" id="A0A433HS02"/>
<evidence type="ECO:0000313" key="3">
    <source>
        <dbReference type="Proteomes" id="UP000267430"/>
    </source>
</evidence>
<dbReference type="Proteomes" id="UP000267430">
    <property type="component" value="Unassembled WGS sequence"/>
</dbReference>
<proteinExistence type="predicted"/>
<comment type="caution">
    <text evidence="2">The sequence shown here is derived from an EMBL/GenBank/DDBJ whole genome shotgun (WGS) entry which is preliminary data.</text>
</comment>
<reference evidence="2 3" key="1">
    <citation type="submission" date="2018-12" db="EMBL/GenBank/DDBJ databases">
        <title>Bacillus chawlae sp. nov., Bacillus glennii sp. nov., and Bacillus saganii sp. nov. Isolated from the Vehicle Assembly Building at Kennedy Space Center where the Viking Spacecraft were Assembled.</title>
        <authorList>
            <person name="Seuylemezian A."/>
            <person name="Vaishampayan P."/>
        </authorList>
    </citation>
    <scope>NUCLEOTIDE SEQUENCE [LARGE SCALE GENOMIC DNA]</scope>
    <source>
        <strain evidence="2 3">L5</strain>
    </source>
</reference>
<gene>
    <name evidence="2" type="ORF">ELQ35_05475</name>
</gene>
<dbReference type="RefSeq" id="WP_126863819.1">
    <property type="nucleotide sequence ID" value="NZ_JAUSTX010000005.1"/>
</dbReference>
<dbReference type="InterPro" id="IPR013328">
    <property type="entry name" value="6PGD_dom2"/>
</dbReference>
<organism evidence="2 3">
    <name type="scientific">Peribacillus cavernae</name>
    <dbReference type="NCBI Taxonomy" id="1674310"/>
    <lineage>
        <taxon>Bacteria</taxon>
        <taxon>Bacillati</taxon>
        <taxon>Bacillota</taxon>
        <taxon>Bacilli</taxon>
        <taxon>Bacillales</taxon>
        <taxon>Bacillaceae</taxon>
        <taxon>Peribacillus</taxon>
    </lineage>
</organism>
<evidence type="ECO:0000313" key="2">
    <source>
        <dbReference type="EMBL" id="RUQ31034.1"/>
    </source>
</evidence>
<dbReference type="Gene3D" id="1.10.1040.10">
    <property type="entry name" value="N-(1-d-carboxylethyl)-l-norvaline Dehydrogenase, domain 2"/>
    <property type="match status" value="1"/>
</dbReference>
<protein>
    <recommendedName>
        <fullName evidence="1">Ketopantoate reductase C-terminal domain-containing protein</fullName>
    </recommendedName>
</protein>
<dbReference type="Pfam" id="PF08546">
    <property type="entry name" value="ApbA_C"/>
    <property type="match status" value="1"/>
</dbReference>
<name>A0A433HS02_9BACI</name>
<evidence type="ECO:0000259" key="1">
    <source>
        <dbReference type="Pfam" id="PF08546"/>
    </source>
</evidence>
<accession>A0A433HS02</accession>
<dbReference type="EMBL" id="RYZZ01000006">
    <property type="protein sequence ID" value="RUQ31034.1"/>
    <property type="molecule type" value="Genomic_DNA"/>
</dbReference>
<dbReference type="SUPFAM" id="SSF48179">
    <property type="entry name" value="6-phosphogluconate dehydrogenase C-terminal domain-like"/>
    <property type="match status" value="1"/>
</dbReference>
<dbReference type="InterPro" id="IPR008927">
    <property type="entry name" value="6-PGluconate_DH-like_C_sf"/>
</dbReference>
<dbReference type="OrthoDB" id="9793586at2"/>